<name>I4Z629_9BURK</name>
<evidence type="ECO:0000313" key="2">
    <source>
        <dbReference type="Proteomes" id="UP000053899"/>
    </source>
</evidence>
<keyword evidence="2" id="KW-1185">Reference proteome</keyword>
<organism evidence="1 2">
    <name type="scientific">Leptothrix ochracea L12</name>
    <dbReference type="NCBI Taxonomy" id="735332"/>
    <lineage>
        <taxon>Bacteria</taxon>
        <taxon>Pseudomonadati</taxon>
        <taxon>Pseudomonadota</taxon>
        <taxon>Betaproteobacteria</taxon>
        <taxon>Burkholderiales</taxon>
        <taxon>Sphaerotilaceae</taxon>
        <taxon>Leptothrix</taxon>
    </lineage>
</organism>
<dbReference type="EMBL" id="JH660671">
    <property type="protein sequence ID" value="EIM31671.1"/>
    <property type="molecule type" value="Genomic_DNA"/>
</dbReference>
<reference evidence="1 2" key="1">
    <citation type="submission" date="2012-04" db="EMBL/GenBank/DDBJ databases">
        <title>Improved High-Quality Draft sequence of Leptothrix ochracea L12.</title>
        <authorList>
            <consortium name="US DOE Joint Genome Institute"/>
            <person name="Lucas S."/>
            <person name="Han J."/>
            <person name="Lapidus A."/>
            <person name="Cheng J.-F."/>
            <person name="Goodwin L."/>
            <person name="Pitluck S."/>
            <person name="Peters L."/>
            <person name="Zeytun A."/>
            <person name="Detter J.C."/>
            <person name="Han C."/>
            <person name="Tapia R."/>
            <person name="Land M."/>
            <person name="Hauser L."/>
            <person name="Kyrpides N."/>
            <person name="Ivanova N."/>
            <person name="Pagani I."/>
            <person name="Stepanauskas R."/>
            <person name="Masland D."/>
            <person name="Poulton N."/>
            <person name="Emerson D."/>
            <person name="Fleming E."/>
            <person name="Woyke T."/>
        </authorList>
    </citation>
    <scope>NUCLEOTIDE SEQUENCE [LARGE SCALE GENOMIC DNA]</scope>
    <source>
        <strain evidence="1 2">L12</strain>
    </source>
</reference>
<evidence type="ECO:0000313" key="1">
    <source>
        <dbReference type="EMBL" id="EIM31671.1"/>
    </source>
</evidence>
<protein>
    <submittedName>
        <fullName evidence="1">Uncharacterized protein</fullName>
    </submittedName>
</protein>
<sequence>MKKVGARITAGIGLVRNLKKECLVNRYESLTSTLNLLQVHRMGRVLGDGVGFLRMLQRGA</sequence>
<accession>I4Z629</accession>
<proteinExistence type="predicted"/>
<dbReference type="HOGENOM" id="CLU_2935997_0_0_4"/>
<dbReference type="Proteomes" id="UP000053899">
    <property type="component" value="Unassembled WGS sequence"/>
</dbReference>
<gene>
    <name evidence="1" type="ORF">LepocDRAFT_00004050</name>
</gene>
<dbReference type="AlphaFoldDB" id="I4Z629"/>